<proteinExistence type="predicted"/>
<sequence>MPLVVLVLAGCDAIEPWVSSRVPPGGPTDVPPCVRLVECAMLDELIAGHVTEAADPAPRCRDGLAPTTFDVSEDTRIDAASVACTELTIEVAPGEAPLVIALEGASLEDAHVVVHGRSRPVEVRLEVSRVVDATIVGEGAVVIATAGAELERARIEALEVHVEGGEHRDVAITSPHGVLRLREAKLDVARIDVAHLALERGAISDGVVRATRAELIGADFVDATLAIDELAAGGGDWLRSELARCGDALLSRVHLAASRIAACEGRVVLDEVEADLSAFRGDLEGEWGYYAQCAFGGTTIELRSRIADSALCGVASLVANDIQCVRCEPESPPDVCGLVDGDTSFCPGICEAACEIGTLRFGGQACRQADR</sequence>
<evidence type="ECO:0000313" key="1">
    <source>
        <dbReference type="EMBL" id="AKF10248.1"/>
    </source>
</evidence>
<organism evidence="1 2">
    <name type="scientific">Sandaracinus amylolyticus</name>
    <dbReference type="NCBI Taxonomy" id="927083"/>
    <lineage>
        <taxon>Bacteria</taxon>
        <taxon>Pseudomonadati</taxon>
        <taxon>Myxococcota</taxon>
        <taxon>Polyangia</taxon>
        <taxon>Polyangiales</taxon>
        <taxon>Sandaracinaceae</taxon>
        <taxon>Sandaracinus</taxon>
    </lineage>
</organism>
<reference evidence="1 2" key="1">
    <citation type="submission" date="2015-03" db="EMBL/GenBank/DDBJ databases">
        <title>Genome assembly of Sandaracinus amylolyticus DSM 53668.</title>
        <authorList>
            <person name="Sharma G."/>
            <person name="Subramanian S."/>
        </authorList>
    </citation>
    <scope>NUCLEOTIDE SEQUENCE [LARGE SCALE GENOMIC DNA]</scope>
    <source>
        <strain evidence="1 2">DSM 53668</strain>
    </source>
</reference>
<evidence type="ECO:0000313" key="2">
    <source>
        <dbReference type="Proteomes" id="UP000034883"/>
    </source>
</evidence>
<dbReference type="KEGG" id="samy:DB32_007397"/>
<dbReference type="Proteomes" id="UP000034883">
    <property type="component" value="Chromosome"/>
</dbReference>
<name>A0A0F6W8Q0_9BACT</name>
<keyword evidence="2" id="KW-1185">Reference proteome</keyword>
<dbReference type="EMBL" id="CP011125">
    <property type="protein sequence ID" value="AKF10248.1"/>
    <property type="molecule type" value="Genomic_DNA"/>
</dbReference>
<protein>
    <submittedName>
        <fullName evidence="1">Uncharacterized protein</fullName>
    </submittedName>
</protein>
<accession>A0A0F6W8Q0</accession>
<gene>
    <name evidence="1" type="ORF">DB32_007397</name>
</gene>
<dbReference type="AlphaFoldDB" id="A0A0F6W8Q0"/>
<dbReference type="STRING" id="927083.DB32_007397"/>